<reference evidence="4" key="1">
    <citation type="submission" date="2016-10" db="EMBL/GenBank/DDBJ databases">
        <authorList>
            <person name="Varghese N."/>
            <person name="Submissions S."/>
        </authorList>
    </citation>
    <scope>NUCLEOTIDE SEQUENCE [LARGE SCALE GENOMIC DNA]</scope>
    <source>
        <strain evidence="4">DSM 22619</strain>
    </source>
</reference>
<feature type="domain" description="Calcineurin-like phosphoesterase" evidence="2">
    <location>
        <begin position="3"/>
        <end position="178"/>
    </location>
</feature>
<accession>A0A1G6JYN3</accession>
<dbReference type="STRING" id="604330.SAMN04489857_1470"/>
<dbReference type="AlphaFoldDB" id="A0A1G6JYN3"/>
<evidence type="ECO:0000313" key="4">
    <source>
        <dbReference type="Proteomes" id="UP000198528"/>
    </source>
</evidence>
<evidence type="ECO:0000313" key="3">
    <source>
        <dbReference type="EMBL" id="SDC23701.1"/>
    </source>
</evidence>
<evidence type="ECO:0000256" key="1">
    <source>
        <dbReference type="ARBA" id="ARBA00008950"/>
    </source>
</evidence>
<dbReference type="Proteomes" id="UP000198528">
    <property type="component" value="Unassembled WGS sequence"/>
</dbReference>
<protein>
    <submittedName>
        <fullName evidence="3">Phosphoesterase, MJ0936 family</fullName>
    </submittedName>
</protein>
<dbReference type="SUPFAM" id="SSF56300">
    <property type="entry name" value="Metallo-dependent phosphatases"/>
    <property type="match status" value="1"/>
</dbReference>
<proteinExistence type="inferred from homology"/>
<dbReference type="InterPro" id="IPR024654">
    <property type="entry name" value="Calcineurin-like_PHP_lpxH"/>
</dbReference>
<dbReference type="RefSeq" id="WP_090845812.1">
    <property type="nucleotide sequence ID" value="NZ_FMZL01000006.1"/>
</dbReference>
<name>A0A1G6JYN3_9ACTN</name>
<dbReference type="InterPro" id="IPR029052">
    <property type="entry name" value="Metallo-depent_PP-like"/>
</dbReference>
<comment type="similarity">
    <text evidence="1">Belongs to the metallophosphoesterase superfamily. YfcE family.</text>
</comment>
<gene>
    <name evidence="3" type="ORF">SAMN04487824_10620</name>
</gene>
<evidence type="ECO:0000259" key="2">
    <source>
        <dbReference type="Pfam" id="PF12850"/>
    </source>
</evidence>
<dbReference type="EMBL" id="FMZL01000006">
    <property type="protein sequence ID" value="SDC23701.1"/>
    <property type="molecule type" value="Genomic_DNA"/>
</dbReference>
<dbReference type="Pfam" id="PF12850">
    <property type="entry name" value="Metallophos_2"/>
    <property type="match status" value="1"/>
</dbReference>
<keyword evidence="4" id="KW-1185">Reference proteome</keyword>
<sequence length="189" mass="20311">MVRLMVCSDIHTKVGHFQDAVVAARAGGPVDAILIAGDLQMPIATIDELKLPEPIYLVHGNNDAALEPTHPADELVIDVAADGIAGVRELGYHQGAPARGGDVTHRIMVTHGHTYRAPRLVRLRQRAAALDADVVIYGHSHRWQVDTGGPADALVVNSGTLMPKPGSGRCTFMTMVIDGKDVRVERHEL</sequence>
<dbReference type="Gene3D" id="3.60.21.10">
    <property type="match status" value="1"/>
</dbReference>
<organism evidence="3 4">
    <name type="scientific">Parafannyhessea umbonata</name>
    <dbReference type="NCBI Taxonomy" id="604330"/>
    <lineage>
        <taxon>Bacteria</taxon>
        <taxon>Bacillati</taxon>
        <taxon>Actinomycetota</taxon>
        <taxon>Coriobacteriia</taxon>
        <taxon>Coriobacteriales</taxon>
        <taxon>Atopobiaceae</taxon>
        <taxon>Parafannyhessea</taxon>
    </lineage>
</organism>